<organism evidence="2 3">
    <name type="scientific">Bifidobacterium subtile</name>
    <dbReference type="NCBI Taxonomy" id="77635"/>
    <lineage>
        <taxon>Bacteria</taxon>
        <taxon>Bacillati</taxon>
        <taxon>Actinomycetota</taxon>
        <taxon>Actinomycetes</taxon>
        <taxon>Bifidobacteriales</taxon>
        <taxon>Bifidobacteriaceae</taxon>
        <taxon>Bifidobacterium</taxon>
    </lineage>
</organism>
<name>A0A087E3T3_9BIFI</name>
<accession>A0A087E3T3</accession>
<gene>
    <name evidence="2" type="ORF">BISU_1633</name>
</gene>
<evidence type="ECO:0000256" key="1">
    <source>
        <dbReference type="SAM" id="Phobius"/>
    </source>
</evidence>
<evidence type="ECO:0008006" key="4">
    <source>
        <dbReference type="Google" id="ProtNLM"/>
    </source>
</evidence>
<sequence>MKFAPILNPDVRKPAPNPVRVDLRKVFLIGIGLWLLALAVCLVLMACGFNMVRLLIICGSGIVVGMLLLLWEHFDRWNYRRLGE</sequence>
<dbReference type="Proteomes" id="UP000029055">
    <property type="component" value="Unassembled WGS sequence"/>
</dbReference>
<keyword evidence="1" id="KW-0812">Transmembrane</keyword>
<dbReference type="EMBL" id="JGZR01000008">
    <property type="protein sequence ID" value="KFJ02434.1"/>
    <property type="molecule type" value="Genomic_DNA"/>
</dbReference>
<feature type="transmembrane region" description="Helical" evidence="1">
    <location>
        <begin position="52"/>
        <end position="71"/>
    </location>
</feature>
<proteinExistence type="predicted"/>
<keyword evidence="3" id="KW-1185">Reference proteome</keyword>
<dbReference type="eggNOG" id="ENOG50339TH">
    <property type="taxonomic scope" value="Bacteria"/>
</dbReference>
<comment type="caution">
    <text evidence="2">The sequence shown here is derived from an EMBL/GenBank/DDBJ whole genome shotgun (WGS) entry which is preliminary data.</text>
</comment>
<protein>
    <recommendedName>
        <fullName evidence="4">DUF2530 domain-containing protein</fullName>
    </recommendedName>
</protein>
<keyword evidence="1" id="KW-0472">Membrane</keyword>
<feature type="transmembrane region" description="Helical" evidence="1">
    <location>
        <begin position="26"/>
        <end position="46"/>
    </location>
</feature>
<dbReference type="AlphaFoldDB" id="A0A087E3T3"/>
<dbReference type="OrthoDB" id="3243101at2"/>
<evidence type="ECO:0000313" key="3">
    <source>
        <dbReference type="Proteomes" id="UP000029055"/>
    </source>
</evidence>
<keyword evidence="1" id="KW-1133">Transmembrane helix</keyword>
<reference evidence="2 3" key="1">
    <citation type="submission" date="2014-03" db="EMBL/GenBank/DDBJ databases">
        <title>Genomics of Bifidobacteria.</title>
        <authorList>
            <person name="Ventura M."/>
            <person name="Milani C."/>
            <person name="Lugli G.A."/>
        </authorList>
    </citation>
    <scope>NUCLEOTIDE SEQUENCE [LARGE SCALE GENOMIC DNA]</scope>
    <source>
        <strain evidence="2 3">LMG 11597</strain>
    </source>
</reference>
<evidence type="ECO:0000313" key="2">
    <source>
        <dbReference type="EMBL" id="KFJ02434.1"/>
    </source>
</evidence>
<dbReference type="RefSeq" id="WP_024464271.1">
    <property type="nucleotide sequence ID" value="NZ_CP062939.1"/>
</dbReference>